<keyword evidence="8" id="KW-0788">Thiol protease</keyword>
<dbReference type="Pfam" id="PF00005">
    <property type="entry name" value="ABC_tran"/>
    <property type="match status" value="1"/>
</dbReference>
<dbReference type="InterPro" id="IPR036640">
    <property type="entry name" value="ABC1_TM_sf"/>
</dbReference>
<evidence type="ECO:0000259" key="14">
    <source>
        <dbReference type="PROSITE" id="PS50893"/>
    </source>
</evidence>
<dbReference type="SMART" id="SM00382">
    <property type="entry name" value="AAA"/>
    <property type="match status" value="1"/>
</dbReference>
<dbReference type="NCBIfam" id="TIGR01193">
    <property type="entry name" value="bacteriocin_ABC"/>
    <property type="match status" value="1"/>
</dbReference>
<keyword evidence="5 13" id="KW-0812">Transmembrane</keyword>
<evidence type="ECO:0000256" key="9">
    <source>
        <dbReference type="ARBA" id="ARBA00022840"/>
    </source>
</evidence>
<evidence type="ECO:0000256" key="7">
    <source>
        <dbReference type="ARBA" id="ARBA00022801"/>
    </source>
</evidence>
<evidence type="ECO:0000256" key="3">
    <source>
        <dbReference type="ARBA" id="ARBA00022475"/>
    </source>
</evidence>
<dbReference type="Gene3D" id="1.20.1560.10">
    <property type="entry name" value="ABC transporter type 1, transmembrane domain"/>
    <property type="match status" value="1"/>
</dbReference>
<evidence type="ECO:0000256" key="5">
    <source>
        <dbReference type="ARBA" id="ARBA00022692"/>
    </source>
</evidence>
<sequence>MGILLKKWPCELQHDASDCAAAVVSTVLLRYKQEMTITKIREIIGTDSYGTTVKGIVTGLENLHFNVKAIRTKTDEITSDLTFPAIAQVKTSEGLNHFVVIHKVTKSDKLIIADPSKGLHKCDREEFDNMFTGVVIFMVPTSEFEMMRIKDQGMLDLFLKLILPQKKLLAVIILASVLLTAIGIFSSFFSKIVMDEIIPYRLKESLYVFLIVFGIVSLLQNLLSFFRQHVLLYLSRKVDIPVLMGYYNHIIRLPYKFFGTRRIGDIITRFQDAMTIKEIFTTVSISLVLDLALALISSLLLYNLNPKLFMILLVMVLINIVLIYIFKKPYKKINYEQMEAGASLNAHLIESIRNINTVKAHGAENEQLSQLETKFVRSLKIGYKEGILQNTQGFVSTLVNSIGNILMLGVGALFIMDGEISIGDLLVFQTLSQFFIEPVQNLVSLQLTFQEAQIAMKRLSELMSLNREDSEKDSKLTDIELKKDIHINNITFAYGSRAPVLKDFNLHIPQGEKIALVGESGAGKSTIAKLLLNFMEVQQGDIKIGEYNISDIDLQYLRKRVAYIPQNIELFTGTVIENLKVGDPLAKYEDIVNACKVAGAAEFIEKMQNKYQSLIEEGGGNLSGGEKQRLAIARALLAKSDFYIFDEATSNLDSFSERKIQEVIFEKIKNKTTIIIAHRLSTIIRCDKIYFIENGAVVQSGTHEELMSLKGKYYELVKNQTIMSTSADKIDEDIAENDDDNEVFSYE</sequence>
<dbReference type="PANTHER" id="PTHR43394:SF1">
    <property type="entry name" value="ATP-BINDING CASSETTE SUB-FAMILY B MEMBER 10, MITOCHONDRIAL"/>
    <property type="match status" value="1"/>
</dbReference>
<keyword evidence="18" id="KW-1185">Reference proteome</keyword>
<evidence type="ECO:0000259" key="16">
    <source>
        <dbReference type="PROSITE" id="PS50990"/>
    </source>
</evidence>
<keyword evidence="4" id="KW-0645">Protease</keyword>
<dbReference type="InterPro" id="IPR005897">
    <property type="entry name" value="Pept_C39_ABC_bacteriocin"/>
</dbReference>
<feature type="domain" description="Peptidase C39" evidence="16">
    <location>
        <begin position="13"/>
        <end position="138"/>
    </location>
</feature>
<protein>
    <submittedName>
        <fullName evidence="17">Peptidase domain-containing ABC transporter</fullName>
    </submittedName>
</protein>
<feature type="transmembrane region" description="Helical" evidence="13">
    <location>
        <begin position="279"/>
        <end position="302"/>
    </location>
</feature>
<feature type="transmembrane region" description="Helical" evidence="13">
    <location>
        <begin position="206"/>
        <end position="226"/>
    </location>
</feature>
<accession>A0ABT7R3Z9</accession>
<dbReference type="InterPro" id="IPR003593">
    <property type="entry name" value="AAA+_ATPase"/>
</dbReference>
<keyword evidence="3" id="KW-1003">Cell membrane</keyword>
<evidence type="ECO:0000256" key="11">
    <source>
        <dbReference type="ARBA" id="ARBA00022989"/>
    </source>
</evidence>
<reference evidence="17 18" key="1">
    <citation type="submission" date="2023-06" db="EMBL/GenBank/DDBJ databases">
        <title>Comparative genomics of Bacillaceae isolates and their secondary metabolite potential.</title>
        <authorList>
            <person name="Song L."/>
            <person name="Nielsen L.J."/>
            <person name="Mohite O."/>
            <person name="Xu X."/>
            <person name="Weber T."/>
            <person name="Kovacs A.T."/>
        </authorList>
    </citation>
    <scope>NUCLEOTIDE SEQUENCE [LARGE SCALE GENOMIC DNA]</scope>
    <source>
        <strain evidence="17 18">DX2.1</strain>
    </source>
</reference>
<dbReference type="Pfam" id="PF03412">
    <property type="entry name" value="Peptidase_C39"/>
    <property type="match status" value="1"/>
</dbReference>
<dbReference type="PANTHER" id="PTHR43394">
    <property type="entry name" value="ATP-DEPENDENT PERMEASE MDL1, MITOCHONDRIAL"/>
    <property type="match status" value="1"/>
</dbReference>
<dbReference type="PROSITE" id="PS50893">
    <property type="entry name" value="ABC_TRANSPORTER_2"/>
    <property type="match status" value="1"/>
</dbReference>
<feature type="domain" description="ABC transmembrane type-1" evidence="15">
    <location>
        <begin position="170"/>
        <end position="451"/>
    </location>
</feature>
<evidence type="ECO:0000256" key="12">
    <source>
        <dbReference type="ARBA" id="ARBA00023136"/>
    </source>
</evidence>
<keyword evidence="12 13" id="KW-0472">Membrane</keyword>
<feature type="domain" description="ABC transporter" evidence="14">
    <location>
        <begin position="485"/>
        <end position="719"/>
    </location>
</feature>
<name>A0ABT7R3Z9_9BACI</name>
<evidence type="ECO:0000256" key="1">
    <source>
        <dbReference type="ARBA" id="ARBA00004651"/>
    </source>
</evidence>
<dbReference type="PROSITE" id="PS50929">
    <property type="entry name" value="ABC_TM1F"/>
    <property type="match status" value="1"/>
</dbReference>
<dbReference type="PROSITE" id="PS50990">
    <property type="entry name" value="PEPTIDASE_C39"/>
    <property type="match status" value="1"/>
</dbReference>
<feature type="transmembrane region" description="Helical" evidence="13">
    <location>
        <begin position="168"/>
        <end position="194"/>
    </location>
</feature>
<organism evidence="17 18">
    <name type="scientific">Bacillus hominis</name>
    <dbReference type="NCBI Taxonomy" id="2817478"/>
    <lineage>
        <taxon>Bacteria</taxon>
        <taxon>Bacillati</taxon>
        <taxon>Bacillota</taxon>
        <taxon>Bacilli</taxon>
        <taxon>Bacillales</taxon>
        <taxon>Bacillaceae</taxon>
        <taxon>Bacillus</taxon>
        <taxon>Bacillus cereus group</taxon>
    </lineage>
</organism>
<evidence type="ECO:0000256" key="13">
    <source>
        <dbReference type="SAM" id="Phobius"/>
    </source>
</evidence>
<feature type="transmembrane region" description="Helical" evidence="13">
    <location>
        <begin position="394"/>
        <end position="416"/>
    </location>
</feature>
<keyword evidence="11 13" id="KW-1133">Transmembrane helix</keyword>
<dbReference type="Proteomes" id="UP001224139">
    <property type="component" value="Unassembled WGS sequence"/>
</dbReference>
<evidence type="ECO:0000256" key="10">
    <source>
        <dbReference type="ARBA" id="ARBA00022967"/>
    </source>
</evidence>
<proteinExistence type="predicted"/>
<keyword evidence="10" id="KW-1278">Translocase</keyword>
<evidence type="ECO:0000313" key="18">
    <source>
        <dbReference type="Proteomes" id="UP001224139"/>
    </source>
</evidence>
<dbReference type="Gene3D" id="3.40.50.300">
    <property type="entry name" value="P-loop containing nucleotide triphosphate hydrolases"/>
    <property type="match status" value="1"/>
</dbReference>
<dbReference type="Gene3D" id="3.90.70.10">
    <property type="entry name" value="Cysteine proteinases"/>
    <property type="match status" value="1"/>
</dbReference>
<dbReference type="PROSITE" id="PS00211">
    <property type="entry name" value="ABC_TRANSPORTER_1"/>
    <property type="match status" value="1"/>
</dbReference>
<evidence type="ECO:0000259" key="15">
    <source>
        <dbReference type="PROSITE" id="PS50929"/>
    </source>
</evidence>
<dbReference type="InterPro" id="IPR005074">
    <property type="entry name" value="Peptidase_C39"/>
</dbReference>
<comment type="subcellular location">
    <subcellularLocation>
        <location evidence="1">Cell membrane</location>
        <topology evidence="1">Multi-pass membrane protein</topology>
    </subcellularLocation>
</comment>
<evidence type="ECO:0000256" key="6">
    <source>
        <dbReference type="ARBA" id="ARBA00022741"/>
    </source>
</evidence>
<dbReference type="Pfam" id="PF00664">
    <property type="entry name" value="ABC_membrane"/>
    <property type="match status" value="1"/>
</dbReference>
<keyword evidence="7" id="KW-0378">Hydrolase</keyword>
<keyword evidence="9" id="KW-0067">ATP-binding</keyword>
<keyword evidence="2" id="KW-0813">Transport</keyword>
<comment type="caution">
    <text evidence="17">The sequence shown here is derived from an EMBL/GenBank/DDBJ whole genome shotgun (WGS) entry which is preliminary data.</text>
</comment>
<dbReference type="CDD" id="cd02418">
    <property type="entry name" value="Peptidase_C39B"/>
    <property type="match status" value="1"/>
</dbReference>
<gene>
    <name evidence="17" type="ORF">QUG02_05725</name>
</gene>
<evidence type="ECO:0000313" key="17">
    <source>
        <dbReference type="EMBL" id="MDM5437637.1"/>
    </source>
</evidence>
<dbReference type="SUPFAM" id="SSF52540">
    <property type="entry name" value="P-loop containing nucleoside triphosphate hydrolases"/>
    <property type="match status" value="1"/>
</dbReference>
<dbReference type="InterPro" id="IPR011527">
    <property type="entry name" value="ABC1_TM_dom"/>
</dbReference>
<feature type="transmembrane region" description="Helical" evidence="13">
    <location>
        <begin position="308"/>
        <end position="326"/>
    </location>
</feature>
<keyword evidence="6" id="KW-0547">Nucleotide-binding</keyword>
<dbReference type="RefSeq" id="WP_289358376.1">
    <property type="nucleotide sequence ID" value="NZ_JAUCFG010000002.1"/>
</dbReference>
<dbReference type="CDD" id="cd18570">
    <property type="entry name" value="ABC_6TM_PCAT1_LagD_like"/>
    <property type="match status" value="1"/>
</dbReference>
<evidence type="ECO:0000256" key="8">
    <source>
        <dbReference type="ARBA" id="ARBA00022807"/>
    </source>
</evidence>
<dbReference type="InterPro" id="IPR039421">
    <property type="entry name" value="Type_1_exporter"/>
</dbReference>
<evidence type="ECO:0000256" key="2">
    <source>
        <dbReference type="ARBA" id="ARBA00022448"/>
    </source>
</evidence>
<dbReference type="InterPro" id="IPR003439">
    <property type="entry name" value="ABC_transporter-like_ATP-bd"/>
</dbReference>
<dbReference type="InterPro" id="IPR017871">
    <property type="entry name" value="ABC_transporter-like_CS"/>
</dbReference>
<dbReference type="InterPro" id="IPR027417">
    <property type="entry name" value="P-loop_NTPase"/>
</dbReference>
<dbReference type="EMBL" id="JAUCFG010000002">
    <property type="protein sequence ID" value="MDM5437637.1"/>
    <property type="molecule type" value="Genomic_DNA"/>
</dbReference>
<evidence type="ECO:0000256" key="4">
    <source>
        <dbReference type="ARBA" id="ARBA00022670"/>
    </source>
</evidence>
<dbReference type="SUPFAM" id="SSF90123">
    <property type="entry name" value="ABC transporter transmembrane region"/>
    <property type="match status" value="1"/>
</dbReference>